<keyword evidence="2" id="KW-1185">Reference proteome</keyword>
<dbReference type="AlphaFoldDB" id="A0A8J6JKX8"/>
<evidence type="ECO:0000313" key="2">
    <source>
        <dbReference type="Proteomes" id="UP000607645"/>
    </source>
</evidence>
<dbReference type="EMBL" id="JACOPQ010000002">
    <property type="protein sequence ID" value="MBC5736095.1"/>
    <property type="molecule type" value="Genomic_DNA"/>
</dbReference>
<sequence>MISEAIEKIRAQQPKERTAVWMVGEQLKDMVRDEPHLAELVARDLEIEAMSLSECEKKIKAYADKHKTGSFSCVLPAEAEKIIREFYGLSKAVEAPAPGEAPKIISLSDFL</sequence>
<organism evidence="1 2">
    <name type="scientific">Lawsonibacter faecis</name>
    <dbReference type="NCBI Taxonomy" id="2763052"/>
    <lineage>
        <taxon>Bacteria</taxon>
        <taxon>Bacillati</taxon>
        <taxon>Bacillota</taxon>
        <taxon>Clostridia</taxon>
        <taxon>Eubacteriales</taxon>
        <taxon>Oscillospiraceae</taxon>
        <taxon>Lawsonibacter</taxon>
    </lineage>
</organism>
<reference evidence="1" key="1">
    <citation type="submission" date="2020-08" db="EMBL/GenBank/DDBJ databases">
        <title>Genome public.</title>
        <authorList>
            <person name="Liu C."/>
            <person name="Sun Q."/>
        </authorList>
    </citation>
    <scope>NUCLEOTIDE SEQUENCE</scope>
    <source>
        <strain evidence="1">NSJ-52</strain>
    </source>
</reference>
<name>A0A8J6JKX8_9FIRM</name>
<protein>
    <submittedName>
        <fullName evidence="1">Uncharacterized protein</fullName>
    </submittedName>
</protein>
<dbReference type="Proteomes" id="UP000607645">
    <property type="component" value="Unassembled WGS sequence"/>
</dbReference>
<gene>
    <name evidence="1" type="ORF">H8S62_03605</name>
</gene>
<comment type="caution">
    <text evidence="1">The sequence shown here is derived from an EMBL/GenBank/DDBJ whole genome shotgun (WGS) entry which is preliminary data.</text>
</comment>
<proteinExistence type="predicted"/>
<evidence type="ECO:0000313" key="1">
    <source>
        <dbReference type="EMBL" id="MBC5736095.1"/>
    </source>
</evidence>
<accession>A0A8J6JKX8</accession>
<dbReference type="RefSeq" id="WP_186918492.1">
    <property type="nucleotide sequence ID" value="NZ_JACOPQ010000002.1"/>
</dbReference>